<evidence type="ECO:0000256" key="1">
    <source>
        <dbReference type="SAM" id="Phobius"/>
    </source>
</evidence>
<sequence length="66" mass="7554">MSKKESFVVTSSIGRQSLSRGWYKFSRNSLSVLGLIIFFLIIFIAVFAPYITPYPEHAGAYTNFRE</sequence>
<keyword evidence="1" id="KW-0812">Transmembrane</keyword>
<accession>X1SJJ2</accession>
<feature type="domain" description="Oligopeptide transport permease C-like N-terminal" evidence="2">
    <location>
        <begin position="20"/>
        <end position="57"/>
    </location>
</feature>
<organism evidence="3">
    <name type="scientific">marine sediment metagenome</name>
    <dbReference type="NCBI Taxonomy" id="412755"/>
    <lineage>
        <taxon>unclassified sequences</taxon>
        <taxon>metagenomes</taxon>
        <taxon>ecological metagenomes</taxon>
    </lineage>
</organism>
<name>X1SJJ2_9ZZZZ</name>
<dbReference type="InterPro" id="IPR025966">
    <property type="entry name" value="OppC_N"/>
</dbReference>
<evidence type="ECO:0000313" key="3">
    <source>
        <dbReference type="EMBL" id="GAI93128.1"/>
    </source>
</evidence>
<feature type="non-terminal residue" evidence="3">
    <location>
        <position position="66"/>
    </location>
</feature>
<dbReference type="AlphaFoldDB" id="X1SJJ2"/>
<gene>
    <name evidence="3" type="ORF">S12H4_34723</name>
</gene>
<protein>
    <recommendedName>
        <fullName evidence="2">Oligopeptide transport permease C-like N-terminal domain-containing protein</fullName>
    </recommendedName>
</protein>
<keyword evidence="1" id="KW-1133">Transmembrane helix</keyword>
<comment type="caution">
    <text evidence="3">The sequence shown here is derived from an EMBL/GenBank/DDBJ whole genome shotgun (WGS) entry which is preliminary data.</text>
</comment>
<proteinExistence type="predicted"/>
<dbReference type="Pfam" id="PF12911">
    <property type="entry name" value="OppC_N"/>
    <property type="match status" value="1"/>
</dbReference>
<reference evidence="3" key="1">
    <citation type="journal article" date="2014" name="Front. Microbiol.">
        <title>High frequency of phylogenetically diverse reductive dehalogenase-homologous genes in deep subseafloor sedimentary metagenomes.</title>
        <authorList>
            <person name="Kawai M."/>
            <person name="Futagami T."/>
            <person name="Toyoda A."/>
            <person name="Takaki Y."/>
            <person name="Nishi S."/>
            <person name="Hori S."/>
            <person name="Arai W."/>
            <person name="Tsubouchi T."/>
            <person name="Morono Y."/>
            <person name="Uchiyama I."/>
            <person name="Ito T."/>
            <person name="Fujiyama A."/>
            <person name="Inagaki F."/>
            <person name="Takami H."/>
        </authorList>
    </citation>
    <scope>NUCLEOTIDE SEQUENCE</scope>
    <source>
        <strain evidence="3">Expedition CK06-06</strain>
    </source>
</reference>
<feature type="transmembrane region" description="Helical" evidence="1">
    <location>
        <begin position="30"/>
        <end position="51"/>
    </location>
</feature>
<dbReference type="GO" id="GO:0005886">
    <property type="term" value="C:plasma membrane"/>
    <property type="evidence" value="ECO:0007669"/>
    <property type="project" value="UniProtKB-SubCell"/>
</dbReference>
<keyword evidence="1" id="KW-0472">Membrane</keyword>
<evidence type="ECO:0000259" key="2">
    <source>
        <dbReference type="Pfam" id="PF12911"/>
    </source>
</evidence>
<dbReference type="EMBL" id="BARW01020567">
    <property type="protein sequence ID" value="GAI93128.1"/>
    <property type="molecule type" value="Genomic_DNA"/>
</dbReference>